<dbReference type="PROSITE" id="PS50071">
    <property type="entry name" value="HOMEOBOX_2"/>
    <property type="match status" value="1"/>
</dbReference>
<dbReference type="InterPro" id="IPR050394">
    <property type="entry name" value="Homeobox_NK-like"/>
</dbReference>
<dbReference type="EMBL" id="UYYG01000109">
    <property type="protein sequence ID" value="VDN53176.1"/>
    <property type="molecule type" value="Genomic_DNA"/>
</dbReference>
<dbReference type="InterPro" id="IPR001356">
    <property type="entry name" value="HD"/>
</dbReference>
<dbReference type="Pfam" id="PF00046">
    <property type="entry name" value="Homeodomain"/>
    <property type="match status" value="1"/>
</dbReference>
<reference evidence="6 7" key="1">
    <citation type="submission" date="2018-11" db="EMBL/GenBank/DDBJ databases">
        <authorList>
            <consortium name="Pathogen Informatics"/>
        </authorList>
    </citation>
    <scope>NUCLEOTIDE SEQUENCE [LARGE SCALE GENOMIC DNA]</scope>
</reference>
<dbReference type="InterPro" id="IPR009057">
    <property type="entry name" value="Homeodomain-like_sf"/>
</dbReference>
<dbReference type="PANTHER" id="PTHR24340:SF41">
    <property type="entry name" value="MUSCLE-SPECIFIC HOMEOBOX PROTEIN TINMAN-RELATED"/>
    <property type="match status" value="1"/>
</dbReference>
<keyword evidence="3 4" id="KW-0539">Nucleus</keyword>
<keyword evidence="3 4" id="KW-0238">DNA-binding</keyword>
<proteinExistence type="predicted"/>
<sequence length="60" mass="7128">MTSTQIKIWFQNRRYKCKRIDQDRTLQLSSQFAFPNQVIISVPYANLFCLISEICDQILT</sequence>
<evidence type="ECO:0000256" key="3">
    <source>
        <dbReference type="PROSITE-ProRule" id="PRU00108"/>
    </source>
</evidence>
<dbReference type="AlphaFoldDB" id="A0A3P7SE55"/>
<dbReference type="CDD" id="cd00086">
    <property type="entry name" value="homeodomain"/>
    <property type="match status" value="1"/>
</dbReference>
<dbReference type="OrthoDB" id="3137333at2759"/>
<dbReference type="SUPFAM" id="SSF46689">
    <property type="entry name" value="Homeodomain-like"/>
    <property type="match status" value="1"/>
</dbReference>
<evidence type="ECO:0000256" key="1">
    <source>
        <dbReference type="ARBA" id="ARBA00004123"/>
    </source>
</evidence>
<dbReference type="Gene3D" id="1.10.10.60">
    <property type="entry name" value="Homeodomain-like"/>
    <property type="match status" value="1"/>
</dbReference>
<dbReference type="PANTHER" id="PTHR24340">
    <property type="entry name" value="HOMEOBOX PROTEIN NKX"/>
    <property type="match status" value="1"/>
</dbReference>
<dbReference type="GO" id="GO:0005634">
    <property type="term" value="C:nucleus"/>
    <property type="evidence" value="ECO:0007669"/>
    <property type="project" value="UniProtKB-SubCell"/>
</dbReference>
<keyword evidence="3 4" id="KW-0371">Homeobox</keyword>
<name>A0A3P7SE55_DRAME</name>
<organism evidence="6 7">
    <name type="scientific">Dracunculus medinensis</name>
    <name type="common">Guinea worm</name>
    <dbReference type="NCBI Taxonomy" id="318479"/>
    <lineage>
        <taxon>Eukaryota</taxon>
        <taxon>Metazoa</taxon>
        <taxon>Ecdysozoa</taxon>
        <taxon>Nematoda</taxon>
        <taxon>Chromadorea</taxon>
        <taxon>Rhabditida</taxon>
        <taxon>Spirurina</taxon>
        <taxon>Dracunculoidea</taxon>
        <taxon>Dracunculidae</taxon>
        <taxon>Dracunculus</taxon>
    </lineage>
</organism>
<evidence type="ECO:0000313" key="7">
    <source>
        <dbReference type="Proteomes" id="UP000274756"/>
    </source>
</evidence>
<gene>
    <name evidence="6" type="ORF">DME_LOCUS3149</name>
</gene>
<dbReference type="GO" id="GO:0030154">
    <property type="term" value="P:cell differentiation"/>
    <property type="evidence" value="ECO:0007669"/>
    <property type="project" value="TreeGrafter"/>
</dbReference>
<feature type="DNA-binding region" description="Homeobox" evidence="3">
    <location>
        <begin position="3"/>
        <end position="21"/>
    </location>
</feature>
<evidence type="ECO:0000313" key="6">
    <source>
        <dbReference type="EMBL" id="VDN53176.1"/>
    </source>
</evidence>
<evidence type="ECO:0000256" key="4">
    <source>
        <dbReference type="RuleBase" id="RU000682"/>
    </source>
</evidence>
<comment type="subcellular location">
    <subcellularLocation>
        <location evidence="1 3 4">Nucleus</location>
    </subcellularLocation>
</comment>
<dbReference type="GO" id="GO:0000981">
    <property type="term" value="F:DNA-binding transcription factor activity, RNA polymerase II-specific"/>
    <property type="evidence" value="ECO:0007669"/>
    <property type="project" value="TreeGrafter"/>
</dbReference>
<protein>
    <recommendedName>
        <fullName evidence="5">Homeobox domain-containing protein</fullName>
    </recommendedName>
</protein>
<dbReference type="STRING" id="318479.A0A3P7SE55"/>
<feature type="domain" description="Homeobox" evidence="5">
    <location>
        <begin position="1"/>
        <end position="20"/>
    </location>
</feature>
<evidence type="ECO:0000256" key="2">
    <source>
        <dbReference type="ARBA" id="ARBA00022473"/>
    </source>
</evidence>
<dbReference type="GO" id="GO:0000978">
    <property type="term" value="F:RNA polymerase II cis-regulatory region sequence-specific DNA binding"/>
    <property type="evidence" value="ECO:0007669"/>
    <property type="project" value="TreeGrafter"/>
</dbReference>
<keyword evidence="2" id="KW-0217">Developmental protein</keyword>
<evidence type="ECO:0000259" key="5">
    <source>
        <dbReference type="PROSITE" id="PS50071"/>
    </source>
</evidence>
<dbReference type="Proteomes" id="UP000274756">
    <property type="component" value="Unassembled WGS sequence"/>
</dbReference>
<keyword evidence="7" id="KW-1185">Reference proteome</keyword>
<accession>A0A3P7SE55</accession>